<comment type="caution">
    <text evidence="2">The sequence shown here is derived from an EMBL/GenBank/DDBJ whole genome shotgun (WGS) entry which is preliminary data.</text>
</comment>
<dbReference type="Proteomes" id="UP001642360">
    <property type="component" value="Unassembled WGS sequence"/>
</dbReference>
<organism evidence="2 3">
    <name type="scientific">Ilex paraguariensis</name>
    <name type="common">yerba mate</name>
    <dbReference type="NCBI Taxonomy" id="185542"/>
    <lineage>
        <taxon>Eukaryota</taxon>
        <taxon>Viridiplantae</taxon>
        <taxon>Streptophyta</taxon>
        <taxon>Embryophyta</taxon>
        <taxon>Tracheophyta</taxon>
        <taxon>Spermatophyta</taxon>
        <taxon>Magnoliopsida</taxon>
        <taxon>eudicotyledons</taxon>
        <taxon>Gunneridae</taxon>
        <taxon>Pentapetalae</taxon>
        <taxon>asterids</taxon>
        <taxon>campanulids</taxon>
        <taxon>Aquifoliales</taxon>
        <taxon>Aquifoliaceae</taxon>
        <taxon>Ilex</taxon>
    </lineage>
</organism>
<dbReference type="EMBL" id="CAUOFW020001724">
    <property type="protein sequence ID" value="CAK9147926.1"/>
    <property type="molecule type" value="Genomic_DNA"/>
</dbReference>
<dbReference type="AlphaFoldDB" id="A0ABC8RUY6"/>
<evidence type="ECO:0000256" key="1">
    <source>
        <dbReference type="SAM" id="Coils"/>
    </source>
</evidence>
<name>A0ABC8RUY6_9AQUA</name>
<sequence>MCISLASVDEVSTAFKTTTSATLEKEIAGVSSDRPVLVEDKLAFLHDLFSTVQTLLNVVLKDELCEMTKLNFNNKVYHALYSFFEGHDLVKLYKDRALEPATCKKCLVAFHHNVDELKLSQDFLKNDLASKESERLEAFLKAKDEEIEKLQEKATNSFIEGFENFQR</sequence>
<gene>
    <name evidence="2" type="ORF">ILEXP_LOCUS15859</name>
</gene>
<accession>A0ABC8RUY6</accession>
<keyword evidence="1" id="KW-0175">Coiled coil</keyword>
<evidence type="ECO:0000313" key="2">
    <source>
        <dbReference type="EMBL" id="CAK9147926.1"/>
    </source>
</evidence>
<protein>
    <submittedName>
        <fullName evidence="2">Uncharacterized protein</fullName>
    </submittedName>
</protein>
<keyword evidence="3" id="KW-1185">Reference proteome</keyword>
<proteinExistence type="predicted"/>
<reference evidence="2 3" key="1">
    <citation type="submission" date="2024-02" db="EMBL/GenBank/DDBJ databases">
        <authorList>
            <person name="Vignale AGUSTIN F."/>
            <person name="Sosa J E."/>
            <person name="Modenutti C."/>
        </authorList>
    </citation>
    <scope>NUCLEOTIDE SEQUENCE [LARGE SCALE GENOMIC DNA]</scope>
</reference>
<evidence type="ECO:0000313" key="3">
    <source>
        <dbReference type="Proteomes" id="UP001642360"/>
    </source>
</evidence>
<feature type="coiled-coil region" evidence="1">
    <location>
        <begin position="114"/>
        <end position="160"/>
    </location>
</feature>